<feature type="domain" description="N-acetyltransferase" evidence="1">
    <location>
        <begin position="1"/>
        <end position="203"/>
    </location>
</feature>
<organism evidence="2 3">
    <name type="scientific">Butyricicoccus pullicaecorum</name>
    <dbReference type="NCBI Taxonomy" id="501571"/>
    <lineage>
        <taxon>Bacteria</taxon>
        <taxon>Bacillati</taxon>
        <taxon>Bacillota</taxon>
        <taxon>Clostridia</taxon>
        <taxon>Eubacteriales</taxon>
        <taxon>Butyricicoccaceae</taxon>
        <taxon>Butyricicoccus</taxon>
    </lineage>
</organism>
<dbReference type="RefSeq" id="WP_016147775.1">
    <property type="nucleotide sequence ID" value="NZ_FRDE01000003.1"/>
</dbReference>
<dbReference type="CDD" id="cd04301">
    <property type="entry name" value="NAT_SF"/>
    <property type="match status" value="1"/>
</dbReference>
<gene>
    <name evidence="2" type="ORF">B5F17_08310</name>
</gene>
<dbReference type="AlphaFoldDB" id="A0A1Y4L7G9"/>
<reference evidence="3" key="1">
    <citation type="submission" date="2017-04" db="EMBL/GenBank/DDBJ databases">
        <title>Function of individual gut microbiota members based on whole genome sequencing of pure cultures obtained from chicken caecum.</title>
        <authorList>
            <person name="Medvecky M."/>
            <person name="Cejkova D."/>
            <person name="Polansky O."/>
            <person name="Karasova D."/>
            <person name="Kubasova T."/>
            <person name="Cizek A."/>
            <person name="Rychlik I."/>
        </authorList>
    </citation>
    <scope>NUCLEOTIDE SEQUENCE [LARGE SCALE GENOMIC DNA]</scope>
    <source>
        <strain evidence="3">An180</strain>
    </source>
</reference>
<dbReference type="PANTHER" id="PTHR42791">
    <property type="entry name" value="GNAT FAMILY ACETYLTRANSFERASE"/>
    <property type="match status" value="1"/>
</dbReference>
<name>A0A1Y4L7G9_9FIRM</name>
<sequence length="209" mass="24222">MRKARRADVPAMAEFLVDRFWQTEHFVFLREGMQAPREVLLRMTRREMTFYCTQHEVWLYDDHMSGLLGVDGPESENPLAQLICAGQVGWDVLHLPTHDRRLLLARNRRIAQIHAVNWHRKYTEKAYHISQLAVARQAKGTGVCRALIQPVLDRAKEQGVDVVLETFTQDNVALYEHFGFVLTETHTSPQMPYAEYCMIYHSGSPRAKT</sequence>
<evidence type="ECO:0000313" key="2">
    <source>
        <dbReference type="EMBL" id="OUP52697.1"/>
    </source>
</evidence>
<dbReference type="EMBL" id="NFKK01000008">
    <property type="protein sequence ID" value="OUP52697.1"/>
    <property type="molecule type" value="Genomic_DNA"/>
</dbReference>
<dbReference type="Gene3D" id="3.40.630.30">
    <property type="match status" value="1"/>
</dbReference>
<dbReference type="Pfam" id="PF00583">
    <property type="entry name" value="Acetyltransf_1"/>
    <property type="match status" value="1"/>
</dbReference>
<dbReference type="PROSITE" id="PS51186">
    <property type="entry name" value="GNAT"/>
    <property type="match status" value="1"/>
</dbReference>
<dbReference type="InterPro" id="IPR000182">
    <property type="entry name" value="GNAT_dom"/>
</dbReference>
<proteinExistence type="predicted"/>
<accession>A0A1Y4L7G9</accession>
<keyword evidence="2" id="KW-0808">Transferase</keyword>
<dbReference type="SUPFAM" id="SSF55729">
    <property type="entry name" value="Acyl-CoA N-acyltransferases (Nat)"/>
    <property type="match status" value="1"/>
</dbReference>
<dbReference type="GO" id="GO:0016747">
    <property type="term" value="F:acyltransferase activity, transferring groups other than amino-acyl groups"/>
    <property type="evidence" value="ECO:0007669"/>
    <property type="project" value="InterPro"/>
</dbReference>
<evidence type="ECO:0000313" key="3">
    <source>
        <dbReference type="Proteomes" id="UP000195897"/>
    </source>
</evidence>
<dbReference type="InterPro" id="IPR016181">
    <property type="entry name" value="Acyl_CoA_acyltransferase"/>
</dbReference>
<dbReference type="InterPro" id="IPR052523">
    <property type="entry name" value="Trichothecene_AcTrans"/>
</dbReference>
<dbReference type="Proteomes" id="UP000195897">
    <property type="component" value="Unassembled WGS sequence"/>
</dbReference>
<comment type="caution">
    <text evidence="2">The sequence shown here is derived from an EMBL/GenBank/DDBJ whole genome shotgun (WGS) entry which is preliminary data.</text>
</comment>
<protein>
    <submittedName>
        <fullName evidence="2">GNAT family N-acetyltransferase</fullName>
    </submittedName>
</protein>
<evidence type="ECO:0000259" key="1">
    <source>
        <dbReference type="PROSITE" id="PS51186"/>
    </source>
</evidence>
<dbReference type="PANTHER" id="PTHR42791:SF1">
    <property type="entry name" value="N-ACETYLTRANSFERASE DOMAIN-CONTAINING PROTEIN"/>
    <property type="match status" value="1"/>
</dbReference>